<dbReference type="Proteomes" id="UP000002785">
    <property type="component" value="Chromosome"/>
</dbReference>
<dbReference type="eggNOG" id="COG2197">
    <property type="taxonomic scope" value="Bacteria"/>
</dbReference>
<reference evidence="6" key="1">
    <citation type="submission" date="2009-10" db="EMBL/GenBank/DDBJ databases">
        <title>The genome sequence of Streptomyces sviceus strain ATCC 29083.</title>
        <authorList>
            <consortium name="The Broad Institute Genome Sequencing Platform"/>
            <consortium name="Broad Institute Microbial Sequencing Center"/>
            <person name="Fischbach M."/>
            <person name="Godfrey P."/>
            <person name="Ward D."/>
            <person name="Young S."/>
            <person name="Zeng Q."/>
            <person name="Koehrsen M."/>
            <person name="Alvarado L."/>
            <person name="Berlin A.M."/>
            <person name="Bochicchio J."/>
            <person name="Borenstein D."/>
            <person name="Chapman S.B."/>
            <person name="Chen Z."/>
            <person name="Engels R."/>
            <person name="Freedman E."/>
            <person name="Gellesch M."/>
            <person name="Goldberg J."/>
            <person name="Griggs A."/>
            <person name="Gujja S."/>
            <person name="Heilman E.R."/>
            <person name="Heiman D.I."/>
            <person name="Hepburn T.A."/>
            <person name="Howarth C."/>
            <person name="Jen D."/>
            <person name="Larson L."/>
            <person name="Lewis B."/>
            <person name="Mehta T."/>
            <person name="Park D."/>
            <person name="Pearson M."/>
            <person name="Richards J."/>
            <person name="Roberts A."/>
            <person name="Saif S."/>
            <person name="Shea T.D."/>
            <person name="Shenoy N."/>
            <person name="Sisk P."/>
            <person name="Stolte C."/>
            <person name="Sykes S.N."/>
            <person name="Thomson T."/>
            <person name="Walk T."/>
            <person name="White J."/>
            <person name="Yandava C."/>
            <person name="Straight P."/>
            <person name="Clardy J."/>
            <person name="Hung D."/>
            <person name="Kolter R."/>
            <person name="Mekalanos J."/>
            <person name="Walker S."/>
            <person name="Walsh C.T."/>
            <person name="Wieland-Brown L.C."/>
            <person name="Haas B."/>
            <person name="Nusbaum C."/>
            <person name="Birren B."/>
        </authorList>
    </citation>
    <scope>NUCLEOTIDE SEQUENCE [LARGE SCALE GENOMIC DNA]</scope>
    <source>
        <strain evidence="6">ATCC 29083</strain>
    </source>
</reference>
<dbReference type="GO" id="GO:0003677">
    <property type="term" value="F:DNA binding"/>
    <property type="evidence" value="ECO:0007669"/>
    <property type="project" value="UniProtKB-KW"/>
</dbReference>
<dbReference type="RefSeq" id="WP_007385808.1">
    <property type="nucleotide sequence ID" value="NZ_CM000951.1"/>
</dbReference>
<keyword evidence="1 3" id="KW-0597">Phosphoprotein</keyword>
<feature type="domain" description="HTH luxR-type" evidence="4">
    <location>
        <begin position="171"/>
        <end position="236"/>
    </location>
</feature>
<dbReference type="PANTHER" id="PTHR43214:SF43">
    <property type="entry name" value="TWO-COMPONENT RESPONSE REGULATOR"/>
    <property type="match status" value="1"/>
</dbReference>
<dbReference type="Pfam" id="PF00072">
    <property type="entry name" value="Response_reg"/>
    <property type="match status" value="1"/>
</dbReference>
<dbReference type="InterPro" id="IPR000792">
    <property type="entry name" value="Tscrpt_reg_LuxR_C"/>
</dbReference>
<dbReference type="AlphaFoldDB" id="B5I095"/>
<dbReference type="SMART" id="SM00448">
    <property type="entry name" value="REC"/>
    <property type="match status" value="1"/>
</dbReference>
<evidence type="ECO:0000256" key="2">
    <source>
        <dbReference type="ARBA" id="ARBA00023125"/>
    </source>
</evidence>
<dbReference type="SUPFAM" id="SSF52172">
    <property type="entry name" value="CheY-like"/>
    <property type="match status" value="1"/>
</dbReference>
<dbReference type="InterPro" id="IPR039420">
    <property type="entry name" value="WalR-like"/>
</dbReference>
<sequence>MSGATRESITFHDESHVVGGKGVRIFVIDRDPVFRAGIRAMVDSSPGVDLVGESATAGAVGTRLELLGATVDVCVMDPCFTGADGVPVRCSIEDLATMAARTRVLVLSGADEEAVIVPALRAGVRGYLRKGASQQEILRCLHVIAAGGAAFGVGTAERLSSFFDGAQPETSNAAFPFLTERERQVLDFLARGYTNRRIARTLVLSEKTVRNHVSHLLAKLQVNDRTEAALRAKEAGLGC</sequence>
<dbReference type="CDD" id="cd17535">
    <property type="entry name" value="REC_NarL-like"/>
    <property type="match status" value="1"/>
</dbReference>
<dbReference type="EMBL" id="CM000951">
    <property type="protein sequence ID" value="EDY58500.1"/>
    <property type="molecule type" value="Genomic_DNA"/>
</dbReference>
<feature type="modified residue" description="4-aspartylphosphate" evidence="3">
    <location>
        <position position="77"/>
    </location>
</feature>
<dbReference type="OrthoDB" id="9808843at2"/>
<dbReference type="CDD" id="cd06170">
    <property type="entry name" value="LuxR_C_like"/>
    <property type="match status" value="1"/>
</dbReference>
<dbReference type="Pfam" id="PF00196">
    <property type="entry name" value="GerE"/>
    <property type="match status" value="1"/>
</dbReference>
<dbReference type="PROSITE" id="PS50110">
    <property type="entry name" value="RESPONSE_REGULATORY"/>
    <property type="match status" value="1"/>
</dbReference>
<protein>
    <submittedName>
        <fullName evidence="6">Two component transcriptional regulator</fullName>
    </submittedName>
</protein>
<accession>B5I095</accession>
<dbReference type="GO" id="GO:0000160">
    <property type="term" value="P:phosphorelay signal transduction system"/>
    <property type="evidence" value="ECO:0007669"/>
    <property type="project" value="InterPro"/>
</dbReference>
<evidence type="ECO:0000259" key="5">
    <source>
        <dbReference type="PROSITE" id="PS50110"/>
    </source>
</evidence>
<evidence type="ECO:0000313" key="7">
    <source>
        <dbReference type="Proteomes" id="UP000002785"/>
    </source>
</evidence>
<evidence type="ECO:0000313" key="6">
    <source>
        <dbReference type="EMBL" id="EDY58500.1"/>
    </source>
</evidence>
<dbReference type="GO" id="GO:0006355">
    <property type="term" value="P:regulation of DNA-templated transcription"/>
    <property type="evidence" value="ECO:0007669"/>
    <property type="project" value="InterPro"/>
</dbReference>
<keyword evidence="7" id="KW-1185">Reference proteome</keyword>
<dbReference type="InterPro" id="IPR011006">
    <property type="entry name" value="CheY-like_superfamily"/>
</dbReference>
<feature type="domain" description="Response regulatory" evidence="5">
    <location>
        <begin position="24"/>
        <end position="145"/>
    </location>
</feature>
<dbReference type="Gene3D" id="3.40.50.2300">
    <property type="match status" value="1"/>
</dbReference>
<dbReference type="InterPro" id="IPR058245">
    <property type="entry name" value="NreC/VraR/RcsB-like_REC"/>
</dbReference>
<dbReference type="SUPFAM" id="SSF46894">
    <property type="entry name" value="C-terminal effector domain of the bipartite response regulators"/>
    <property type="match status" value="1"/>
</dbReference>
<dbReference type="InterPro" id="IPR016032">
    <property type="entry name" value="Sig_transdc_resp-reg_C-effctor"/>
</dbReference>
<dbReference type="HOGENOM" id="CLU_000445_90_10_11"/>
<dbReference type="PROSITE" id="PS00622">
    <property type="entry name" value="HTH_LUXR_1"/>
    <property type="match status" value="1"/>
</dbReference>
<evidence type="ECO:0000256" key="3">
    <source>
        <dbReference type="PROSITE-ProRule" id="PRU00169"/>
    </source>
</evidence>
<organism evidence="6 7">
    <name type="scientific">Streptomyces sviceus (strain ATCC 29083 / DSM 924 / JCM 4929 / NBRC 13980 / NCIMB 11184 / NRRL 5439 / UC 5370)</name>
    <dbReference type="NCBI Taxonomy" id="463191"/>
    <lineage>
        <taxon>Bacteria</taxon>
        <taxon>Bacillati</taxon>
        <taxon>Actinomycetota</taxon>
        <taxon>Actinomycetes</taxon>
        <taxon>Kitasatosporales</taxon>
        <taxon>Streptomycetaceae</taxon>
        <taxon>Streptomyces</taxon>
    </lineage>
</organism>
<keyword evidence="2" id="KW-0238">DNA-binding</keyword>
<evidence type="ECO:0000259" key="4">
    <source>
        <dbReference type="PROSITE" id="PS50043"/>
    </source>
</evidence>
<dbReference type="PROSITE" id="PS50043">
    <property type="entry name" value="HTH_LUXR_2"/>
    <property type="match status" value="1"/>
</dbReference>
<dbReference type="PRINTS" id="PR00038">
    <property type="entry name" value="HTHLUXR"/>
</dbReference>
<dbReference type="PANTHER" id="PTHR43214">
    <property type="entry name" value="TWO-COMPONENT RESPONSE REGULATOR"/>
    <property type="match status" value="1"/>
</dbReference>
<name>B5I095_STRX2</name>
<dbReference type="SMART" id="SM00421">
    <property type="entry name" value="HTH_LUXR"/>
    <property type="match status" value="1"/>
</dbReference>
<evidence type="ECO:0000256" key="1">
    <source>
        <dbReference type="ARBA" id="ARBA00022553"/>
    </source>
</evidence>
<dbReference type="InterPro" id="IPR001789">
    <property type="entry name" value="Sig_transdc_resp-reg_receiver"/>
</dbReference>
<gene>
    <name evidence="6" type="ORF">SSEG_05167</name>
</gene>
<proteinExistence type="predicted"/>